<dbReference type="EMBL" id="MU129051">
    <property type="protein sequence ID" value="KAF9508741.1"/>
    <property type="molecule type" value="Genomic_DNA"/>
</dbReference>
<dbReference type="PANTHER" id="PTHR33096">
    <property type="entry name" value="CXC2 DOMAIN-CONTAINING PROTEIN"/>
    <property type="match status" value="1"/>
</dbReference>
<reference evidence="1" key="1">
    <citation type="journal article" date="2020" name="Nat. Commun.">
        <title>Large-scale genome sequencing of mycorrhizal fungi provides insights into the early evolution of symbiotic traits.</title>
        <authorList>
            <person name="Miyauchi S."/>
            <person name="Kiss E."/>
            <person name="Kuo A."/>
            <person name="Drula E."/>
            <person name="Kohler A."/>
            <person name="Sanchez-Garcia M."/>
            <person name="Morin E."/>
            <person name="Andreopoulos B."/>
            <person name="Barry K.W."/>
            <person name="Bonito G."/>
            <person name="Buee M."/>
            <person name="Carver A."/>
            <person name="Chen C."/>
            <person name="Cichocki N."/>
            <person name="Clum A."/>
            <person name="Culley D."/>
            <person name="Crous P.W."/>
            <person name="Fauchery L."/>
            <person name="Girlanda M."/>
            <person name="Hayes R.D."/>
            <person name="Keri Z."/>
            <person name="LaButti K."/>
            <person name="Lipzen A."/>
            <person name="Lombard V."/>
            <person name="Magnuson J."/>
            <person name="Maillard F."/>
            <person name="Murat C."/>
            <person name="Nolan M."/>
            <person name="Ohm R.A."/>
            <person name="Pangilinan J."/>
            <person name="Pereira M.F."/>
            <person name="Perotto S."/>
            <person name="Peter M."/>
            <person name="Pfister S."/>
            <person name="Riley R."/>
            <person name="Sitrit Y."/>
            <person name="Stielow J.B."/>
            <person name="Szollosi G."/>
            <person name="Zifcakova L."/>
            <person name="Stursova M."/>
            <person name="Spatafora J.W."/>
            <person name="Tedersoo L."/>
            <person name="Vaario L.M."/>
            <person name="Yamada A."/>
            <person name="Yan M."/>
            <person name="Wang P."/>
            <person name="Xu J."/>
            <person name="Bruns T."/>
            <person name="Baldrian P."/>
            <person name="Vilgalys R."/>
            <person name="Dunand C."/>
            <person name="Henrissat B."/>
            <person name="Grigoriev I.V."/>
            <person name="Hibbett D."/>
            <person name="Nagy L.G."/>
            <person name="Martin F.M."/>
        </authorList>
    </citation>
    <scope>NUCLEOTIDE SEQUENCE</scope>
    <source>
        <strain evidence="1">UP504</strain>
    </source>
</reference>
<dbReference type="Pfam" id="PF18758">
    <property type="entry name" value="KDZ"/>
    <property type="match status" value="1"/>
</dbReference>
<sequence>MFANVAPVSLQLLERGLFPSAPVRPTLAVDLDQLDLVSTLFMVGAPNVMNWAETLTSCLARKGYVLGGQDVLCCRYGRALQYYRVMIDMVSQTVNNAIESSRKHQAQGEHAVIPQTFKSLAGNPITHSYFTQDEDHKPLHDGKRPSPYLRSRCPICCGGDTYLTTDGLPDIQFSGDACFMQSQECEAMKCYIEGKRNSKVPNVDRENGIAVANEISDLCVQSFNVANEARSKSKKSKFNDTGLVAAVCRHDRVWYLVNMTEAGEKQYYIDSRELYSGISPWISTCQYHRSMMKWKILPKWANRILFGLPALHAYGHQFVCQITYHPHKIEAFGCTDGEGTEWFWNSISPLIRVCQVSGFHQRLYTIDTKLAYLDQQNLKRLGGWLSRQYQDATKKISEVGVQLVELGIQPSQLDNLARDWNEAKLYYQAQIPSRGRQGMEKEIEGLLRLRDSLELVRGHITKVGRQIDVLVSAGRIGTPLGLQNDELSELMEQERMIAHRLSAKEDKLLSKSLDQNQLETMLQSKLYTQLIQLRVTQTQLQDALCAQKHSYMQNIGHIHLHLGRVHLYLLEDHQAQRTAQTDKKLKPRIYRLRRKFNEHVERVLRSWDEAPVHWKKPIPVPSDGMFNLESDHPIHQHFGPLDSLDGSIGTPPRWQTDEAFFVAASAMHTLKGAQQELKVITRERRALQVWAHEENEAILHALREAAEREAGCDLDGDDVDDSNLEDLIKPEPPALLISEFSRLIDGEDERFDDVDSDTDDVDVDLE</sequence>
<dbReference type="OrthoDB" id="2505969at2759"/>
<evidence type="ECO:0000313" key="2">
    <source>
        <dbReference type="Proteomes" id="UP000886523"/>
    </source>
</evidence>
<evidence type="ECO:0000313" key="1">
    <source>
        <dbReference type="EMBL" id="KAF9508741.1"/>
    </source>
</evidence>
<evidence type="ECO:0008006" key="3">
    <source>
        <dbReference type="Google" id="ProtNLM"/>
    </source>
</evidence>
<name>A0A9P6APU7_9AGAM</name>
<dbReference type="InterPro" id="IPR040521">
    <property type="entry name" value="KDZ"/>
</dbReference>
<dbReference type="Proteomes" id="UP000886523">
    <property type="component" value="Unassembled WGS sequence"/>
</dbReference>
<proteinExistence type="predicted"/>
<protein>
    <recommendedName>
        <fullName evidence="3">CxC1-like cysteine cluster associated with KDZ transposases domain-containing protein</fullName>
    </recommendedName>
</protein>
<organism evidence="1 2">
    <name type="scientific">Hydnum rufescens UP504</name>
    <dbReference type="NCBI Taxonomy" id="1448309"/>
    <lineage>
        <taxon>Eukaryota</taxon>
        <taxon>Fungi</taxon>
        <taxon>Dikarya</taxon>
        <taxon>Basidiomycota</taxon>
        <taxon>Agaricomycotina</taxon>
        <taxon>Agaricomycetes</taxon>
        <taxon>Cantharellales</taxon>
        <taxon>Hydnaceae</taxon>
        <taxon>Hydnum</taxon>
    </lineage>
</organism>
<dbReference type="PANTHER" id="PTHR33096:SF1">
    <property type="entry name" value="CXC1-LIKE CYSTEINE CLUSTER ASSOCIATED WITH KDZ TRANSPOSASES DOMAIN-CONTAINING PROTEIN"/>
    <property type="match status" value="1"/>
</dbReference>
<keyword evidence="2" id="KW-1185">Reference proteome</keyword>
<comment type="caution">
    <text evidence="1">The sequence shown here is derived from an EMBL/GenBank/DDBJ whole genome shotgun (WGS) entry which is preliminary data.</text>
</comment>
<gene>
    <name evidence="1" type="ORF">BS47DRAFT_1365736</name>
</gene>
<dbReference type="AlphaFoldDB" id="A0A9P6APU7"/>
<accession>A0A9P6APU7</accession>